<dbReference type="InterPro" id="IPR036150">
    <property type="entry name" value="Cyt_b/b6_C_sf"/>
</dbReference>
<evidence type="ECO:0000256" key="6">
    <source>
        <dbReference type="ARBA" id="ARBA00022982"/>
    </source>
</evidence>
<feature type="domain" description="Cytochrome b/b6 C-terminal region profile" evidence="13">
    <location>
        <begin position="235"/>
        <end position="367"/>
    </location>
</feature>
<feature type="transmembrane region" description="Helical" evidence="11">
    <location>
        <begin position="343"/>
        <end position="361"/>
    </location>
</feature>
<dbReference type="PANTHER" id="PTHR19271:SF16">
    <property type="entry name" value="CYTOCHROME B"/>
    <property type="match status" value="1"/>
</dbReference>
<keyword evidence="4 11" id="KW-0812">Transmembrane</keyword>
<dbReference type="SUPFAM" id="SSF81648">
    <property type="entry name" value="a domain/subunit of cytochrome bc1 complex (Ubiquinol-cytochrome c reductase)"/>
    <property type="match status" value="1"/>
</dbReference>
<dbReference type="SUPFAM" id="SSF81342">
    <property type="entry name" value="Transmembrane di-heme cytochromes"/>
    <property type="match status" value="1"/>
</dbReference>
<feature type="transmembrane region" description="Helical" evidence="11">
    <location>
        <begin position="312"/>
        <end position="331"/>
    </location>
</feature>
<feature type="transmembrane region" description="Helical" evidence="11">
    <location>
        <begin position="91"/>
        <end position="110"/>
    </location>
</feature>
<dbReference type="PROSITE" id="PS51007">
    <property type="entry name" value="CYTC"/>
    <property type="match status" value="1"/>
</dbReference>
<evidence type="ECO:0000256" key="10">
    <source>
        <dbReference type="PROSITE-ProRule" id="PRU00433"/>
    </source>
</evidence>
<evidence type="ECO:0000313" key="16">
    <source>
        <dbReference type="Proteomes" id="UP001185092"/>
    </source>
</evidence>
<dbReference type="GO" id="GO:0022904">
    <property type="term" value="P:respiratory electron transport chain"/>
    <property type="evidence" value="ECO:0007669"/>
    <property type="project" value="InterPro"/>
</dbReference>
<feature type="domain" description="Cytochrome b/b6 N-terminal region profile" evidence="12">
    <location>
        <begin position="8"/>
        <end position="219"/>
    </location>
</feature>
<dbReference type="Gene3D" id="1.10.760.10">
    <property type="entry name" value="Cytochrome c-like domain"/>
    <property type="match status" value="1"/>
</dbReference>
<keyword evidence="8 10" id="KW-0408">Iron</keyword>
<evidence type="ECO:0000256" key="1">
    <source>
        <dbReference type="ARBA" id="ARBA00004141"/>
    </source>
</evidence>
<dbReference type="InterPro" id="IPR009056">
    <property type="entry name" value="Cyt_c-like_dom"/>
</dbReference>
<dbReference type="InterPro" id="IPR016174">
    <property type="entry name" value="Di-haem_cyt_TM"/>
</dbReference>
<dbReference type="InterPro" id="IPR027387">
    <property type="entry name" value="Cytb/b6-like_sf"/>
</dbReference>
<keyword evidence="6" id="KW-0249">Electron transport</keyword>
<name>A0AAE4BQL3_9BACT</name>
<feature type="transmembrane region" description="Helical" evidence="11">
    <location>
        <begin position="188"/>
        <end position="211"/>
    </location>
</feature>
<dbReference type="PROSITE" id="PS51002">
    <property type="entry name" value="CYTB_NTER"/>
    <property type="match status" value="1"/>
</dbReference>
<dbReference type="GO" id="GO:0016020">
    <property type="term" value="C:membrane"/>
    <property type="evidence" value="ECO:0007669"/>
    <property type="project" value="UniProtKB-SubCell"/>
</dbReference>
<evidence type="ECO:0000259" key="12">
    <source>
        <dbReference type="PROSITE" id="PS51002"/>
    </source>
</evidence>
<dbReference type="Pfam" id="PF13442">
    <property type="entry name" value="Cytochrome_CBB3"/>
    <property type="match status" value="1"/>
</dbReference>
<evidence type="ECO:0000313" key="15">
    <source>
        <dbReference type="EMBL" id="MDR6237073.1"/>
    </source>
</evidence>
<evidence type="ECO:0000256" key="7">
    <source>
        <dbReference type="ARBA" id="ARBA00022989"/>
    </source>
</evidence>
<evidence type="ECO:0000256" key="2">
    <source>
        <dbReference type="ARBA" id="ARBA00022448"/>
    </source>
</evidence>
<evidence type="ECO:0000256" key="3">
    <source>
        <dbReference type="ARBA" id="ARBA00022617"/>
    </source>
</evidence>
<accession>A0AAE4BQL3</accession>
<feature type="transmembrane region" description="Helical" evidence="11">
    <location>
        <begin position="122"/>
        <end position="142"/>
    </location>
</feature>
<dbReference type="InterPro" id="IPR005797">
    <property type="entry name" value="Cyt_b/b6_N"/>
</dbReference>
<keyword evidence="5 10" id="KW-0479">Metal-binding</keyword>
<keyword evidence="2" id="KW-0813">Transport</keyword>
<dbReference type="AlphaFoldDB" id="A0AAE4BQL3"/>
<evidence type="ECO:0000259" key="14">
    <source>
        <dbReference type="PROSITE" id="PS51007"/>
    </source>
</evidence>
<dbReference type="PANTHER" id="PTHR19271">
    <property type="entry name" value="CYTOCHROME B"/>
    <property type="match status" value="1"/>
</dbReference>
<dbReference type="GO" id="GO:0016491">
    <property type="term" value="F:oxidoreductase activity"/>
    <property type="evidence" value="ECO:0007669"/>
    <property type="project" value="InterPro"/>
</dbReference>
<dbReference type="SUPFAM" id="SSF46626">
    <property type="entry name" value="Cytochrome c"/>
    <property type="match status" value="1"/>
</dbReference>
<dbReference type="GO" id="GO:0046872">
    <property type="term" value="F:metal ion binding"/>
    <property type="evidence" value="ECO:0007669"/>
    <property type="project" value="UniProtKB-KW"/>
</dbReference>
<dbReference type="Pfam" id="PF00032">
    <property type="entry name" value="Cytochrom_B_C"/>
    <property type="match status" value="1"/>
</dbReference>
<comment type="caution">
    <text evidence="15">The sequence shown here is derived from an EMBL/GenBank/DDBJ whole genome shotgun (WGS) entry which is preliminary data.</text>
</comment>
<evidence type="ECO:0000256" key="9">
    <source>
        <dbReference type="ARBA" id="ARBA00023136"/>
    </source>
</evidence>
<evidence type="ECO:0000256" key="4">
    <source>
        <dbReference type="ARBA" id="ARBA00022692"/>
    </source>
</evidence>
<dbReference type="Gene3D" id="1.20.810.10">
    <property type="entry name" value="Cytochrome Bc1 Complex, Chain C"/>
    <property type="match status" value="1"/>
</dbReference>
<dbReference type="PROSITE" id="PS51003">
    <property type="entry name" value="CYTB_CTER"/>
    <property type="match status" value="1"/>
</dbReference>
<comment type="subcellular location">
    <subcellularLocation>
        <location evidence="1">Membrane</location>
        <topology evidence="1">Multi-pass membrane protein</topology>
    </subcellularLocation>
</comment>
<feature type="transmembrane region" description="Helical" evidence="11">
    <location>
        <begin position="38"/>
        <end position="62"/>
    </location>
</feature>
<dbReference type="RefSeq" id="WP_309936509.1">
    <property type="nucleotide sequence ID" value="NZ_AP025305.1"/>
</dbReference>
<gene>
    <name evidence="15" type="ORF">HNQ88_000049</name>
</gene>
<evidence type="ECO:0000256" key="11">
    <source>
        <dbReference type="SAM" id="Phobius"/>
    </source>
</evidence>
<dbReference type="Proteomes" id="UP001185092">
    <property type="component" value="Unassembled WGS sequence"/>
</dbReference>
<keyword evidence="9 11" id="KW-0472">Membrane</keyword>
<evidence type="ECO:0000259" key="13">
    <source>
        <dbReference type="PROSITE" id="PS51003"/>
    </source>
</evidence>
<protein>
    <submittedName>
        <fullName evidence="15">Ubiquinol-cytochrome c reductase cytochrome b subunit</fullName>
    </submittedName>
</protein>
<sequence>MKKRMLKIWDWLDDRTGVSALVVPLATHLVPPGAKWSYVFGSATLFCFMLQVVTGIGLSLLYQPSVETAYESLKYISNQAVLGSWLRGMHYFGASGMILLMGIHMIRVYLMAVYKFPREMQWITGIVLLLLTIVMGFTGQLLRWDDTGVWSAVVAAEQLGRIPLIGKSIAYFLIGGETIGGYTLSRFYAYHVFVVPALLFAFTAFHVYLVFRNGISEPPKRGRLLGKEDYRDWYEGMLKKEGVPFFPFAAWRDVVFGTVVILIITFLAIYKGAPELLGPPRPDSIYANPKPDWYLSWVFAIFALMPPKIESYVIAFGPLIILFLMFAVPFLSKRKERHPMRRPWAIIGVVFTVMVIIAFTVEGMRSPWSPKFDTKPLPADIVDNSSAEVVKGAQLFYDKGCLYCHKIGEYGGARGPDLTQIEYRLTSSEMVIRIVNGGGNMPAFGGSLSESELAALVAFLKAKKADK</sequence>
<dbReference type="GO" id="GO:0020037">
    <property type="term" value="F:heme binding"/>
    <property type="evidence" value="ECO:0007669"/>
    <property type="project" value="InterPro"/>
</dbReference>
<evidence type="ECO:0000256" key="8">
    <source>
        <dbReference type="ARBA" id="ARBA00023004"/>
    </source>
</evidence>
<dbReference type="EMBL" id="JAVDQD010000001">
    <property type="protein sequence ID" value="MDR6237073.1"/>
    <property type="molecule type" value="Genomic_DNA"/>
</dbReference>
<keyword evidence="7 11" id="KW-1133">Transmembrane helix</keyword>
<reference evidence="15" key="1">
    <citation type="submission" date="2023-07" db="EMBL/GenBank/DDBJ databases">
        <title>Genomic Encyclopedia of Type Strains, Phase IV (KMG-IV): sequencing the most valuable type-strain genomes for metagenomic binning, comparative biology and taxonomic classification.</title>
        <authorList>
            <person name="Goeker M."/>
        </authorList>
    </citation>
    <scope>NUCLEOTIDE SEQUENCE</scope>
    <source>
        <strain evidence="15">DSM 26174</strain>
    </source>
</reference>
<keyword evidence="3 10" id="KW-0349">Heme</keyword>
<evidence type="ECO:0000256" key="5">
    <source>
        <dbReference type="ARBA" id="ARBA00022723"/>
    </source>
</evidence>
<feature type="transmembrane region" description="Helical" evidence="11">
    <location>
        <begin position="249"/>
        <end position="270"/>
    </location>
</feature>
<organism evidence="15 16">
    <name type="scientific">Aureibacter tunicatorum</name>
    <dbReference type="NCBI Taxonomy" id="866807"/>
    <lineage>
        <taxon>Bacteria</taxon>
        <taxon>Pseudomonadati</taxon>
        <taxon>Bacteroidota</taxon>
        <taxon>Cytophagia</taxon>
        <taxon>Cytophagales</taxon>
        <taxon>Persicobacteraceae</taxon>
        <taxon>Aureibacter</taxon>
    </lineage>
</organism>
<dbReference type="InterPro" id="IPR005798">
    <property type="entry name" value="Cyt_b/b6_C"/>
</dbReference>
<dbReference type="GO" id="GO:0009055">
    <property type="term" value="F:electron transfer activity"/>
    <property type="evidence" value="ECO:0007669"/>
    <property type="project" value="InterPro"/>
</dbReference>
<feature type="domain" description="Cytochrome c" evidence="14">
    <location>
        <begin position="387"/>
        <end position="464"/>
    </location>
</feature>
<keyword evidence="16" id="KW-1185">Reference proteome</keyword>
<proteinExistence type="predicted"/>
<dbReference type="InterPro" id="IPR036909">
    <property type="entry name" value="Cyt_c-like_dom_sf"/>
</dbReference>
<dbReference type="Pfam" id="PF00033">
    <property type="entry name" value="Cytochrome_B"/>
    <property type="match status" value="1"/>
</dbReference>